<dbReference type="Proteomes" id="UP000258016">
    <property type="component" value="Chromosome"/>
</dbReference>
<dbReference type="GeneID" id="303486301"/>
<dbReference type="EMBL" id="CP020083">
    <property type="protein sequence ID" value="ASR52094.1"/>
    <property type="molecule type" value="Genomic_DNA"/>
</dbReference>
<name>A0ABN5B984_9SPHN</name>
<evidence type="ECO:0000313" key="3">
    <source>
        <dbReference type="Proteomes" id="UP000258016"/>
    </source>
</evidence>
<evidence type="ECO:0000256" key="1">
    <source>
        <dbReference type="SAM" id="MobiDB-lite"/>
    </source>
</evidence>
<gene>
    <name evidence="2" type="ORF">B5J99_12030</name>
</gene>
<feature type="region of interest" description="Disordered" evidence="1">
    <location>
        <begin position="121"/>
        <end position="141"/>
    </location>
</feature>
<dbReference type="RefSeq" id="WP_054133185.1">
    <property type="nucleotide sequence ID" value="NZ_CBDIRB010000001.1"/>
</dbReference>
<accession>A0ABN5B984</accession>
<evidence type="ECO:0008006" key="4">
    <source>
        <dbReference type="Google" id="ProtNLM"/>
    </source>
</evidence>
<evidence type="ECO:0000313" key="2">
    <source>
        <dbReference type="EMBL" id="ASR52094.1"/>
    </source>
</evidence>
<keyword evidence="3" id="KW-1185">Reference proteome</keyword>
<organism evidence="2 3">
    <name type="scientific">Blastomonas fulva</name>
    <dbReference type="NCBI Taxonomy" id="1550728"/>
    <lineage>
        <taxon>Bacteria</taxon>
        <taxon>Pseudomonadati</taxon>
        <taxon>Pseudomonadota</taxon>
        <taxon>Alphaproteobacteria</taxon>
        <taxon>Sphingomonadales</taxon>
        <taxon>Sphingomonadaceae</taxon>
        <taxon>Blastomonas</taxon>
    </lineage>
</organism>
<sequence length="141" mass="15470">MDAIYKVEVDPVGNIVRHYLAGFFEPTDVEAYIAARNAAHDKLTCGPNEHVTLVDVRDMKIQQQDIVKAFGGVLADSRHRSRKLAFVVALSLARMQLLRATSSRDAQYFTDPDKAEAWLMAAGDDEAGADAHSGEPQSRVA</sequence>
<reference evidence="2 3" key="1">
    <citation type="submission" date="2017-03" db="EMBL/GenBank/DDBJ databases">
        <title>Complete genome sequence of Blastomonas fulva degrading microcsystin LR.</title>
        <authorList>
            <person name="Lee H.-g."/>
            <person name="Jin L."/>
            <person name="oh H.-M."/>
        </authorList>
    </citation>
    <scope>NUCLEOTIDE SEQUENCE [LARGE SCALE GENOMIC DNA]</scope>
    <source>
        <strain evidence="2 3">T2</strain>
    </source>
</reference>
<protein>
    <recommendedName>
        <fullName evidence="4">STAS/SEC14 domain-containing protein</fullName>
    </recommendedName>
</protein>
<proteinExistence type="predicted"/>